<dbReference type="GeneID" id="79950546"/>
<keyword evidence="2" id="KW-0645">Protease</keyword>
<keyword evidence="3" id="KW-1185">Reference proteome</keyword>
<dbReference type="GO" id="GO:0004180">
    <property type="term" value="F:carboxypeptidase activity"/>
    <property type="evidence" value="ECO:0007669"/>
    <property type="project" value="UniProtKB-KW"/>
</dbReference>
<evidence type="ECO:0000313" key="2">
    <source>
        <dbReference type="EMBL" id="WFN36288.1"/>
    </source>
</evidence>
<protein>
    <submittedName>
        <fullName evidence="2">Carboxypeptidase-like regulatory domain-containing protein</fullName>
    </submittedName>
</protein>
<dbReference type="InterPro" id="IPR008969">
    <property type="entry name" value="CarboxyPept-like_regulatory"/>
</dbReference>
<dbReference type="AlphaFoldDB" id="A0AAF0FKQ5"/>
<dbReference type="Gene3D" id="2.60.40.1120">
    <property type="entry name" value="Carboxypeptidase-like, regulatory domain"/>
    <property type="match status" value="3"/>
</dbReference>
<keyword evidence="1" id="KW-1133">Transmembrane helix</keyword>
<evidence type="ECO:0000256" key="1">
    <source>
        <dbReference type="SAM" id="Phobius"/>
    </source>
</evidence>
<keyword evidence="2" id="KW-0121">Carboxypeptidase</keyword>
<dbReference type="RefSeq" id="WP_278099126.1">
    <property type="nucleotide sequence ID" value="NZ_CP091092.1"/>
</dbReference>
<dbReference type="SUPFAM" id="SSF49464">
    <property type="entry name" value="Carboxypeptidase regulatory domain-like"/>
    <property type="match status" value="2"/>
</dbReference>
<gene>
    <name evidence="2" type="ORF">L1994_09070</name>
</gene>
<accession>A0AAF0FKQ5</accession>
<feature type="transmembrane region" description="Helical" evidence="1">
    <location>
        <begin position="428"/>
        <end position="448"/>
    </location>
</feature>
<proteinExistence type="predicted"/>
<dbReference type="EMBL" id="CP091092">
    <property type="protein sequence ID" value="WFN36288.1"/>
    <property type="molecule type" value="Genomic_DNA"/>
</dbReference>
<organism evidence="2 3">
    <name type="scientific">Methanomicrobium antiquum</name>
    <dbReference type="NCBI Taxonomy" id="487686"/>
    <lineage>
        <taxon>Archaea</taxon>
        <taxon>Methanobacteriati</taxon>
        <taxon>Methanobacteriota</taxon>
        <taxon>Stenosarchaea group</taxon>
        <taxon>Methanomicrobia</taxon>
        <taxon>Methanomicrobiales</taxon>
        <taxon>Methanomicrobiaceae</taxon>
        <taxon>Methanomicrobium</taxon>
    </lineage>
</organism>
<keyword evidence="1" id="KW-0472">Membrane</keyword>
<evidence type="ECO:0000313" key="3">
    <source>
        <dbReference type="Proteomes" id="UP001218895"/>
    </source>
</evidence>
<dbReference type="KEGG" id="manq:L1994_09070"/>
<name>A0AAF0FKQ5_9EURY</name>
<keyword evidence="2" id="KW-0378">Hydrolase</keyword>
<reference evidence="2" key="1">
    <citation type="submission" date="2022-01" db="EMBL/GenBank/DDBJ databases">
        <title>Complete genome of Methanomicrobium antiquum DSM 21220.</title>
        <authorList>
            <person name="Chen S.-C."/>
            <person name="You Y.-T."/>
            <person name="Zhou Y.-Z."/>
            <person name="Lai M.-C."/>
        </authorList>
    </citation>
    <scope>NUCLEOTIDE SEQUENCE</scope>
    <source>
        <strain evidence="2">DSM 21220</strain>
    </source>
</reference>
<keyword evidence="1" id="KW-0812">Transmembrane</keyword>
<sequence>MNIRCFLTLLLFMGAICCTVQATTTISITVTDETDNLPVSGASIYIAGSYVGTTNTNGYFEYTHSFSSSYRIGIKKTGYEYWSTQVSSGKTSLDAEMTPEVGTLTINILDSESLEPLDDALVTITGDNIDETRSTDNYGTVDFKVSLDSSYIITVKLNSYETLTKNVEINDESKTVDYLLQRNDLVIFQIFDGESDTANTPLADAEIYIDGKLAGETGSSGKVTLNIEHEKTYNVEVKRSQYASFEEEHFFSNDEILYTVTLSKNLYPVTVSVYDDEKRPISDAEIYIDQNLYGVSDAYGRSGVTKISSGNHEFLVKKTGYNDYLITENIDGSLDDIIVTLDYSKSAVKIIVQDKDNKLVSGAIVSANGNSLGITDNTGMITTELIGNADYNFYVTAEGYNEFSDTRQVPLGSTEMTLTFVLEKKFDFLLIGIIAVAILILGFVVYNLKFRNGGTRGRNQKRPPRRYDGGGL</sequence>
<dbReference type="Proteomes" id="UP001218895">
    <property type="component" value="Chromosome"/>
</dbReference>